<dbReference type="AlphaFoldDB" id="Q4SAI6"/>
<dbReference type="KEGG" id="tng:GSTEN00021437G001"/>
<dbReference type="OrthoDB" id="10256233at2759"/>
<comment type="caution">
    <text evidence="1">The sequence shown here is derived from an EMBL/GenBank/DDBJ whole genome shotgun (WGS) entry which is preliminary data.</text>
</comment>
<reference evidence="1" key="1">
    <citation type="journal article" date="2004" name="Nature">
        <title>Genome duplication in the teleost fish Tetraodon nigroviridis reveals the early vertebrate proto-karyotype.</title>
        <authorList>
            <person name="Jaillon O."/>
            <person name="Aury J.-M."/>
            <person name="Brunet F."/>
            <person name="Petit J.-L."/>
            <person name="Stange-Thomann N."/>
            <person name="Mauceli E."/>
            <person name="Bouneau L."/>
            <person name="Fischer C."/>
            <person name="Ozouf-Costaz C."/>
            <person name="Bernot A."/>
            <person name="Nicaud S."/>
            <person name="Jaffe D."/>
            <person name="Fisher S."/>
            <person name="Lutfalla G."/>
            <person name="Dossat C."/>
            <person name="Segurens B."/>
            <person name="Dasilva C."/>
            <person name="Salanoubat M."/>
            <person name="Levy M."/>
            <person name="Boudet N."/>
            <person name="Castellano S."/>
            <person name="Anthouard V."/>
            <person name="Jubin C."/>
            <person name="Castelli V."/>
            <person name="Katinka M."/>
            <person name="Vacherie B."/>
            <person name="Biemont C."/>
            <person name="Skalli Z."/>
            <person name="Cattolico L."/>
            <person name="Poulain J."/>
            <person name="De Berardinis V."/>
            <person name="Cruaud C."/>
            <person name="Duprat S."/>
            <person name="Brottier P."/>
            <person name="Coutanceau J.-P."/>
            <person name="Gouzy J."/>
            <person name="Parra G."/>
            <person name="Lardier G."/>
            <person name="Chapple C."/>
            <person name="McKernan K.J."/>
            <person name="McEwan P."/>
            <person name="Bosak S."/>
            <person name="Kellis M."/>
            <person name="Volff J.-N."/>
            <person name="Guigo R."/>
            <person name="Zody M.C."/>
            <person name="Mesirov J."/>
            <person name="Lindblad-Toh K."/>
            <person name="Birren B."/>
            <person name="Nusbaum C."/>
            <person name="Kahn D."/>
            <person name="Robinson-Rechavi M."/>
            <person name="Laudet V."/>
            <person name="Schachter V."/>
            <person name="Quetier F."/>
            <person name="Saurin W."/>
            <person name="Scarpelli C."/>
            <person name="Wincker P."/>
            <person name="Lander E.S."/>
            <person name="Weissenbach J."/>
            <person name="Roest Crollius H."/>
        </authorList>
    </citation>
    <scope>NUCLEOTIDE SEQUENCE [LARGE SCALE GENOMIC DNA]</scope>
</reference>
<organism evidence="1">
    <name type="scientific">Tetraodon nigroviridis</name>
    <name type="common">Spotted green pufferfish</name>
    <name type="synonym">Chelonodon nigroviridis</name>
    <dbReference type="NCBI Taxonomy" id="99883"/>
    <lineage>
        <taxon>Eukaryota</taxon>
        <taxon>Metazoa</taxon>
        <taxon>Chordata</taxon>
        <taxon>Craniata</taxon>
        <taxon>Vertebrata</taxon>
        <taxon>Euteleostomi</taxon>
        <taxon>Actinopterygii</taxon>
        <taxon>Neopterygii</taxon>
        <taxon>Teleostei</taxon>
        <taxon>Neoteleostei</taxon>
        <taxon>Acanthomorphata</taxon>
        <taxon>Eupercaria</taxon>
        <taxon>Tetraodontiformes</taxon>
        <taxon>Tetradontoidea</taxon>
        <taxon>Tetraodontidae</taxon>
        <taxon>Tetraodon</taxon>
    </lineage>
</organism>
<gene>
    <name evidence="1" type="ORF">GSTENG00021437001</name>
</gene>
<protein>
    <submittedName>
        <fullName evidence="1">(spotted green pufferfish) hypothetical protein</fullName>
    </submittedName>
</protein>
<sequence length="104" mass="11582">VIRVPRNLQKRVDTVQQTRGKNKISTIKAGKLLIQSRNPSLNQSAGYILGKFEQPALCSKGWKHNKSFGDHFTINNVAAVAPFVVQRDTDQLTFQQAAPLQRPG</sequence>
<accession>Q4SAI6</accession>
<reference evidence="1" key="2">
    <citation type="submission" date="2004-02" db="EMBL/GenBank/DDBJ databases">
        <authorList>
            <consortium name="Genoscope"/>
            <consortium name="Whitehead Institute Centre for Genome Research"/>
        </authorList>
    </citation>
    <scope>NUCLEOTIDE SEQUENCE</scope>
</reference>
<name>Q4SAI6_TETNG</name>
<evidence type="ECO:0000313" key="1">
    <source>
        <dbReference type="EMBL" id="CAG02346.1"/>
    </source>
</evidence>
<feature type="non-terminal residue" evidence="1">
    <location>
        <position position="1"/>
    </location>
</feature>
<dbReference type="EMBL" id="CAAE01014685">
    <property type="protein sequence ID" value="CAG02346.1"/>
    <property type="molecule type" value="Genomic_DNA"/>
</dbReference>
<proteinExistence type="predicted"/>